<keyword evidence="6" id="KW-0029">Amino-acid transport</keyword>
<feature type="domain" description="ABC transmembrane type-1" evidence="10">
    <location>
        <begin position="89"/>
        <end position="382"/>
    </location>
</feature>
<keyword evidence="12" id="KW-1185">Reference proteome</keyword>
<dbReference type="CDD" id="cd06261">
    <property type="entry name" value="TM_PBP2"/>
    <property type="match status" value="1"/>
</dbReference>
<evidence type="ECO:0000256" key="2">
    <source>
        <dbReference type="ARBA" id="ARBA00010072"/>
    </source>
</evidence>
<comment type="similarity">
    <text evidence="2">Belongs to the binding-protein-dependent transport system permease family. HisMQ subfamily.</text>
</comment>
<dbReference type="NCBIfam" id="TIGR01726">
    <property type="entry name" value="HEQRo_perm_3TM"/>
    <property type="match status" value="1"/>
</dbReference>
<evidence type="ECO:0000256" key="5">
    <source>
        <dbReference type="ARBA" id="ARBA00022692"/>
    </source>
</evidence>
<dbReference type="Proteomes" id="UP000240243">
    <property type="component" value="Unassembled WGS sequence"/>
</dbReference>
<keyword evidence="8 9" id="KW-0472">Membrane</keyword>
<dbReference type="InterPro" id="IPR035906">
    <property type="entry name" value="MetI-like_sf"/>
</dbReference>
<dbReference type="PANTHER" id="PTHR30614:SF37">
    <property type="entry name" value="AMINO-ACID ABC TRANSPORTER PERMEASE PROTEIN YHDX-RELATED"/>
    <property type="match status" value="1"/>
</dbReference>
<proteinExistence type="inferred from homology"/>
<dbReference type="PROSITE" id="PS50928">
    <property type="entry name" value="ABC_TM1"/>
    <property type="match status" value="1"/>
</dbReference>
<evidence type="ECO:0000256" key="3">
    <source>
        <dbReference type="ARBA" id="ARBA00022448"/>
    </source>
</evidence>
<dbReference type="RefSeq" id="WP_106729595.1">
    <property type="nucleotide sequence ID" value="NZ_PXYG01000003.1"/>
</dbReference>
<dbReference type="PANTHER" id="PTHR30614">
    <property type="entry name" value="MEMBRANE COMPONENT OF AMINO ACID ABC TRANSPORTER"/>
    <property type="match status" value="1"/>
</dbReference>
<dbReference type="Gene3D" id="1.10.3720.10">
    <property type="entry name" value="MetI-like"/>
    <property type="match status" value="2"/>
</dbReference>
<sequence length="394" mass="43933">MSSPPDKQAPKVRFWRDPAKRALVFQLILLAVVGWCVWFIVDNTLNNLATRGITTGFGFLDDPSGFAIAQSLISYSETDTYGRTFVVGLLNTLLVSFMGIVFATILGFIIGVARLSPNWLIRKLASAYVEIFRNLPLLLQMFFWYFAVLRTLPGPRDSLNVNDTFFLNVRGLYLPEPVPGAGFHFIWLALALALTLSVWLLRLNRRRQEATGKRLPAWWISLALLVGLPGLTFVLLGTPLEWNYPELRGFNFRGGMTIIPEFLALWLSLSIYTAAFIAEIVRSGIQAVSHGQTEAAHALGIKDSLTLRLVVIPQAMRVIIPPLTSQYLNLTKNSSLATAIGYPDLVSVFAGTTLNQTGQAIEVIAITMLVYLTISLSVSWFMNWFNSRMALVER</sequence>
<dbReference type="SUPFAM" id="SSF161098">
    <property type="entry name" value="MetI-like"/>
    <property type="match status" value="1"/>
</dbReference>
<feature type="transmembrane region" description="Helical" evidence="9">
    <location>
        <begin position="258"/>
        <end position="278"/>
    </location>
</feature>
<dbReference type="OrthoDB" id="9808531at2"/>
<protein>
    <submittedName>
        <fullName evidence="11">Amino acid ABC transporter permease</fullName>
    </submittedName>
</protein>
<feature type="transmembrane region" description="Helical" evidence="9">
    <location>
        <begin position="93"/>
        <end position="115"/>
    </location>
</feature>
<comment type="caution">
    <text evidence="11">The sequence shown here is derived from an EMBL/GenBank/DDBJ whole genome shotgun (WGS) entry which is preliminary data.</text>
</comment>
<evidence type="ECO:0000256" key="1">
    <source>
        <dbReference type="ARBA" id="ARBA00004429"/>
    </source>
</evidence>
<dbReference type="GO" id="GO:0006865">
    <property type="term" value="P:amino acid transport"/>
    <property type="evidence" value="ECO:0007669"/>
    <property type="project" value="UniProtKB-KW"/>
</dbReference>
<keyword evidence="3 9" id="KW-0813">Transport</keyword>
<keyword evidence="4" id="KW-1003">Cell membrane</keyword>
<feature type="transmembrane region" description="Helical" evidence="9">
    <location>
        <begin position="21"/>
        <end position="41"/>
    </location>
</feature>
<dbReference type="GO" id="GO:0022857">
    <property type="term" value="F:transmembrane transporter activity"/>
    <property type="evidence" value="ECO:0007669"/>
    <property type="project" value="InterPro"/>
</dbReference>
<gene>
    <name evidence="11" type="ORF">C7H85_10155</name>
</gene>
<comment type="subcellular location">
    <subcellularLocation>
        <location evidence="1">Cell inner membrane</location>
        <topology evidence="1">Multi-pass membrane protein</topology>
    </subcellularLocation>
    <subcellularLocation>
        <location evidence="9">Cell membrane</location>
        <topology evidence="9">Multi-pass membrane protein</topology>
    </subcellularLocation>
</comment>
<evidence type="ECO:0000256" key="7">
    <source>
        <dbReference type="ARBA" id="ARBA00022989"/>
    </source>
</evidence>
<organism evidence="11 12">
    <name type="scientific">Zobellella endophytica</name>
    <dbReference type="NCBI Taxonomy" id="2116700"/>
    <lineage>
        <taxon>Bacteria</taxon>
        <taxon>Pseudomonadati</taxon>
        <taxon>Pseudomonadota</taxon>
        <taxon>Gammaproteobacteria</taxon>
        <taxon>Aeromonadales</taxon>
        <taxon>Aeromonadaceae</taxon>
        <taxon>Zobellella</taxon>
    </lineage>
</organism>
<reference evidence="11 12" key="1">
    <citation type="submission" date="2018-03" db="EMBL/GenBank/DDBJ databases">
        <title>The draft genome of Zobellella sp. 59N8.</title>
        <authorList>
            <person name="Liu L."/>
            <person name="Li L."/>
            <person name="Zhang X."/>
            <person name="Liang L."/>
            <person name="Wang T."/>
        </authorList>
    </citation>
    <scope>NUCLEOTIDE SEQUENCE [LARGE SCALE GENOMIC DNA]</scope>
    <source>
        <strain evidence="11 12">59N8</strain>
    </source>
</reference>
<dbReference type="InterPro" id="IPR000515">
    <property type="entry name" value="MetI-like"/>
</dbReference>
<feature type="transmembrane region" description="Helical" evidence="9">
    <location>
        <begin position="363"/>
        <end position="382"/>
    </location>
</feature>
<dbReference type="InterPro" id="IPR010065">
    <property type="entry name" value="AA_ABC_transptr_permease_3TM"/>
</dbReference>
<evidence type="ECO:0000313" key="11">
    <source>
        <dbReference type="EMBL" id="PSJ45732.1"/>
    </source>
</evidence>
<feature type="transmembrane region" description="Helical" evidence="9">
    <location>
        <begin position="181"/>
        <end position="203"/>
    </location>
</feature>
<evidence type="ECO:0000259" key="10">
    <source>
        <dbReference type="PROSITE" id="PS50928"/>
    </source>
</evidence>
<evidence type="ECO:0000256" key="9">
    <source>
        <dbReference type="RuleBase" id="RU363032"/>
    </source>
</evidence>
<keyword evidence="7 9" id="KW-1133">Transmembrane helix</keyword>
<dbReference type="InterPro" id="IPR043429">
    <property type="entry name" value="ArtM/GltK/GlnP/TcyL/YhdX-like"/>
</dbReference>
<dbReference type="Pfam" id="PF00528">
    <property type="entry name" value="BPD_transp_1"/>
    <property type="match status" value="1"/>
</dbReference>
<feature type="transmembrane region" description="Helical" evidence="9">
    <location>
        <begin position="215"/>
        <end position="238"/>
    </location>
</feature>
<dbReference type="AlphaFoldDB" id="A0A2P7R6B3"/>
<keyword evidence="5 9" id="KW-0812">Transmembrane</keyword>
<dbReference type="EMBL" id="PXYG01000003">
    <property type="protein sequence ID" value="PSJ45732.1"/>
    <property type="molecule type" value="Genomic_DNA"/>
</dbReference>
<name>A0A2P7R6B3_9GAMM</name>
<accession>A0A2P7R6B3</accession>
<evidence type="ECO:0000256" key="4">
    <source>
        <dbReference type="ARBA" id="ARBA00022475"/>
    </source>
</evidence>
<evidence type="ECO:0000256" key="6">
    <source>
        <dbReference type="ARBA" id="ARBA00022970"/>
    </source>
</evidence>
<evidence type="ECO:0000313" key="12">
    <source>
        <dbReference type="Proteomes" id="UP000240243"/>
    </source>
</evidence>
<evidence type="ECO:0000256" key="8">
    <source>
        <dbReference type="ARBA" id="ARBA00023136"/>
    </source>
</evidence>
<dbReference type="GO" id="GO:0043190">
    <property type="term" value="C:ATP-binding cassette (ABC) transporter complex"/>
    <property type="evidence" value="ECO:0007669"/>
    <property type="project" value="InterPro"/>
</dbReference>
<feature type="transmembrane region" description="Helical" evidence="9">
    <location>
        <begin position="127"/>
        <end position="147"/>
    </location>
</feature>